<sequence>KEMLLARWTDGLFYFVKITRVSDTNKTCCVEFEDKSVATVHFKDLLEEKEEGVTMCHCCGGEESEQSNML</sequence>
<name>A0A0B6Y401_9EUPU</name>
<feature type="non-terminal residue" evidence="5">
    <location>
        <position position="1"/>
    </location>
</feature>
<dbReference type="GO" id="GO:0005634">
    <property type="term" value="C:nucleus"/>
    <property type="evidence" value="ECO:0007669"/>
    <property type="project" value="UniProtKB-SubCell"/>
</dbReference>
<dbReference type="SUPFAM" id="SSF63748">
    <property type="entry name" value="Tudor/PWWP/MBT"/>
    <property type="match status" value="1"/>
</dbReference>
<dbReference type="InterPro" id="IPR040477">
    <property type="entry name" value="KDM4-like_Tudor"/>
</dbReference>
<dbReference type="EMBL" id="HACG01003716">
    <property type="protein sequence ID" value="CEK50581.1"/>
    <property type="molecule type" value="Transcribed_RNA"/>
</dbReference>
<dbReference type="SMART" id="SM00333">
    <property type="entry name" value="TUDOR"/>
    <property type="match status" value="1"/>
</dbReference>
<keyword evidence="2" id="KW-0677">Repeat</keyword>
<evidence type="ECO:0000256" key="2">
    <source>
        <dbReference type="ARBA" id="ARBA00022737"/>
    </source>
</evidence>
<feature type="domain" description="Tudor" evidence="4">
    <location>
        <begin position="2"/>
        <end position="53"/>
    </location>
</feature>
<proteinExistence type="predicted"/>
<dbReference type="InterPro" id="IPR002999">
    <property type="entry name" value="Tudor"/>
</dbReference>
<organism evidence="5">
    <name type="scientific">Arion vulgaris</name>
    <dbReference type="NCBI Taxonomy" id="1028688"/>
    <lineage>
        <taxon>Eukaryota</taxon>
        <taxon>Metazoa</taxon>
        <taxon>Spiralia</taxon>
        <taxon>Lophotrochozoa</taxon>
        <taxon>Mollusca</taxon>
        <taxon>Gastropoda</taxon>
        <taxon>Heterobranchia</taxon>
        <taxon>Euthyneura</taxon>
        <taxon>Panpulmonata</taxon>
        <taxon>Eupulmonata</taxon>
        <taxon>Stylommatophora</taxon>
        <taxon>Helicina</taxon>
        <taxon>Arionoidea</taxon>
        <taxon>Arionidae</taxon>
        <taxon>Arion</taxon>
    </lineage>
</organism>
<protein>
    <recommendedName>
        <fullName evidence="4">Tudor domain-containing protein</fullName>
    </recommendedName>
</protein>
<evidence type="ECO:0000256" key="3">
    <source>
        <dbReference type="ARBA" id="ARBA00023242"/>
    </source>
</evidence>
<evidence type="ECO:0000259" key="4">
    <source>
        <dbReference type="SMART" id="SM00333"/>
    </source>
</evidence>
<dbReference type="Pfam" id="PF18104">
    <property type="entry name" value="Tudor_2"/>
    <property type="match status" value="1"/>
</dbReference>
<accession>A0A0B6Y401</accession>
<keyword evidence="3" id="KW-0539">Nucleus</keyword>
<dbReference type="AlphaFoldDB" id="A0A0B6Y401"/>
<dbReference type="Gene3D" id="2.30.30.140">
    <property type="match status" value="1"/>
</dbReference>
<reference evidence="5" key="1">
    <citation type="submission" date="2014-12" db="EMBL/GenBank/DDBJ databases">
        <title>Insight into the proteome of Arion vulgaris.</title>
        <authorList>
            <person name="Aradska J."/>
            <person name="Bulat T."/>
            <person name="Smidak R."/>
            <person name="Sarate P."/>
            <person name="Gangsoo J."/>
            <person name="Sialana F."/>
            <person name="Bilban M."/>
            <person name="Lubec G."/>
        </authorList>
    </citation>
    <scope>NUCLEOTIDE SEQUENCE</scope>
    <source>
        <tissue evidence="5">Skin</tissue>
    </source>
</reference>
<evidence type="ECO:0000256" key="1">
    <source>
        <dbReference type="ARBA" id="ARBA00004123"/>
    </source>
</evidence>
<evidence type="ECO:0000313" key="5">
    <source>
        <dbReference type="EMBL" id="CEK50581.1"/>
    </source>
</evidence>
<gene>
    <name evidence="5" type="primary">ORF11172</name>
</gene>
<comment type="subcellular location">
    <subcellularLocation>
        <location evidence="1">Nucleus</location>
    </subcellularLocation>
</comment>
<feature type="non-terminal residue" evidence="5">
    <location>
        <position position="70"/>
    </location>
</feature>